<reference evidence="6" key="1">
    <citation type="journal article" date="2016" name="Front. Microbiol.">
        <title>Genome Sequence of the Piezophilic, Mesophilic Sulfate-Reducing Bacterium Desulfovibrio indicus J2T.</title>
        <authorList>
            <person name="Cao J."/>
            <person name="Maignien L."/>
            <person name="Shao Z."/>
            <person name="Alain K."/>
            <person name="Jebbar M."/>
        </authorList>
    </citation>
    <scope>NUCLEOTIDE SEQUENCE</scope>
    <source>
        <strain evidence="6">JCM 32048</strain>
    </source>
</reference>
<evidence type="ECO:0000259" key="4">
    <source>
        <dbReference type="Pfam" id="PF03446"/>
    </source>
</evidence>
<dbReference type="GO" id="GO:0051287">
    <property type="term" value="F:NAD binding"/>
    <property type="evidence" value="ECO:0007669"/>
    <property type="project" value="InterPro"/>
</dbReference>
<evidence type="ECO:0000256" key="2">
    <source>
        <dbReference type="ARBA" id="ARBA00023027"/>
    </source>
</evidence>
<keyword evidence="7" id="KW-1185">Reference proteome</keyword>
<dbReference type="InterPro" id="IPR036291">
    <property type="entry name" value="NAD(P)-bd_dom_sf"/>
</dbReference>
<reference evidence="6" key="2">
    <citation type="submission" date="2021-08" db="EMBL/GenBank/DDBJ databases">
        <authorList>
            <person name="Tani A."/>
            <person name="Ola A."/>
            <person name="Ogura Y."/>
            <person name="Katsura K."/>
            <person name="Hayashi T."/>
        </authorList>
    </citation>
    <scope>NUCLEOTIDE SEQUENCE</scope>
    <source>
        <strain evidence="6">JCM 32048</strain>
    </source>
</reference>
<dbReference type="InterPro" id="IPR008927">
    <property type="entry name" value="6-PGluconate_DH-like_C_sf"/>
</dbReference>
<dbReference type="SUPFAM" id="SSF51735">
    <property type="entry name" value="NAD(P)-binding Rossmann-fold domains"/>
    <property type="match status" value="1"/>
</dbReference>
<name>A0AA37M8V1_9HYPH</name>
<keyword evidence="1" id="KW-0560">Oxidoreductase</keyword>
<evidence type="ECO:0000256" key="1">
    <source>
        <dbReference type="ARBA" id="ARBA00023002"/>
    </source>
</evidence>
<accession>A0AA37M8V1</accession>
<dbReference type="RefSeq" id="WP_238193592.1">
    <property type="nucleotide sequence ID" value="NZ_BPQJ01000071.1"/>
</dbReference>
<organism evidence="6 7">
    <name type="scientific">Methylobacterium frigidaeris</name>
    <dbReference type="NCBI Taxonomy" id="2038277"/>
    <lineage>
        <taxon>Bacteria</taxon>
        <taxon>Pseudomonadati</taxon>
        <taxon>Pseudomonadota</taxon>
        <taxon>Alphaproteobacteria</taxon>
        <taxon>Hyphomicrobiales</taxon>
        <taxon>Methylobacteriaceae</taxon>
        <taxon>Methylobacterium</taxon>
    </lineage>
</organism>
<feature type="domain" description="3-hydroxyisobutyrate dehydrogenase-like NAD-binding" evidence="5">
    <location>
        <begin position="168"/>
        <end position="281"/>
    </location>
</feature>
<comment type="caution">
    <text evidence="6">The sequence shown here is derived from an EMBL/GenBank/DDBJ whole genome shotgun (WGS) entry which is preliminary data.</text>
</comment>
<dbReference type="InterPro" id="IPR029154">
    <property type="entry name" value="HIBADH-like_NADP-bd"/>
</dbReference>
<evidence type="ECO:0000256" key="3">
    <source>
        <dbReference type="PIRSR" id="PIRSR000103-1"/>
    </source>
</evidence>
<proteinExistence type="predicted"/>
<feature type="domain" description="6-phosphogluconate dehydrogenase NADP-binding" evidence="4">
    <location>
        <begin position="4"/>
        <end position="161"/>
    </location>
</feature>
<dbReference type="InterPro" id="IPR006115">
    <property type="entry name" value="6PGDH_NADP-bd"/>
</dbReference>
<dbReference type="InterPro" id="IPR013328">
    <property type="entry name" value="6PGD_dom2"/>
</dbReference>
<dbReference type="Gene3D" id="1.10.1040.10">
    <property type="entry name" value="N-(1-d-carboxylethyl)-l-norvaline Dehydrogenase, domain 2"/>
    <property type="match status" value="1"/>
</dbReference>
<dbReference type="InterPro" id="IPR051265">
    <property type="entry name" value="HIBADH-related_NP60_sf"/>
</dbReference>
<dbReference type="PIRSF" id="PIRSF000103">
    <property type="entry name" value="HIBADH"/>
    <property type="match status" value="1"/>
</dbReference>
<dbReference type="Pfam" id="PF14833">
    <property type="entry name" value="NAD_binding_11"/>
    <property type="match status" value="1"/>
</dbReference>
<dbReference type="PANTHER" id="PTHR43580:SF2">
    <property type="entry name" value="CYTOKINE-LIKE NUCLEAR FACTOR N-PAC"/>
    <property type="match status" value="1"/>
</dbReference>
<dbReference type="SUPFAM" id="SSF48179">
    <property type="entry name" value="6-phosphogluconate dehydrogenase C-terminal domain-like"/>
    <property type="match status" value="1"/>
</dbReference>
<feature type="active site" evidence="3">
    <location>
        <position position="170"/>
    </location>
</feature>
<dbReference type="AlphaFoldDB" id="A0AA37M8V1"/>
<dbReference type="GO" id="GO:0016491">
    <property type="term" value="F:oxidoreductase activity"/>
    <property type="evidence" value="ECO:0007669"/>
    <property type="project" value="UniProtKB-KW"/>
</dbReference>
<keyword evidence="2" id="KW-0520">NAD</keyword>
<evidence type="ECO:0000313" key="6">
    <source>
        <dbReference type="EMBL" id="GJD66624.1"/>
    </source>
</evidence>
<gene>
    <name evidence="6" type="primary">garR_3</name>
    <name evidence="6" type="ORF">MPEAHAMD_6822</name>
</gene>
<dbReference type="Proteomes" id="UP001055286">
    <property type="component" value="Unassembled WGS sequence"/>
</dbReference>
<dbReference type="EMBL" id="BPQJ01000071">
    <property type="protein sequence ID" value="GJD66624.1"/>
    <property type="molecule type" value="Genomic_DNA"/>
</dbReference>
<protein>
    <submittedName>
        <fullName evidence="6">2-hydroxy-3-oxopropionate reductase</fullName>
    </submittedName>
</protein>
<evidence type="ECO:0000313" key="7">
    <source>
        <dbReference type="Proteomes" id="UP001055286"/>
    </source>
</evidence>
<dbReference type="GO" id="GO:0050661">
    <property type="term" value="F:NADP binding"/>
    <property type="evidence" value="ECO:0007669"/>
    <property type="project" value="InterPro"/>
</dbReference>
<dbReference type="Pfam" id="PF03446">
    <property type="entry name" value="NAD_binding_2"/>
    <property type="match status" value="1"/>
</dbReference>
<dbReference type="InterPro" id="IPR015815">
    <property type="entry name" value="HIBADH-related"/>
</dbReference>
<dbReference type="Gene3D" id="3.40.50.720">
    <property type="entry name" value="NAD(P)-binding Rossmann-like Domain"/>
    <property type="match status" value="1"/>
</dbReference>
<evidence type="ECO:0000259" key="5">
    <source>
        <dbReference type="Pfam" id="PF14833"/>
    </source>
</evidence>
<sequence>MSTGWIGLGKLGAPMARHLARHLATAGFPLLALDRDPARIAAVPGAQAAGLDRIGACGIVITSLPDDAALAAVALGPDGLIARMARDSVLAETSTVSPETSAALREAAEARGVLLLAAPVSGSTATAEAAALTLFCSGPDAALERARPLLATFARTIHAVGSAEEARYLKLAINHFVGSTAQIAAEALTLARKGGVAWETILAVLGASVAASPLVAYKLDPLRRRDFAPAFSVAQMLKDMSLAVAAGEATGVAMPVAVLVRDLYAAQDRTDLRDLDFFAAILAAEREAGLGEPDRPE</sequence>
<dbReference type="PANTHER" id="PTHR43580">
    <property type="entry name" value="OXIDOREDUCTASE GLYR1-RELATED"/>
    <property type="match status" value="1"/>
</dbReference>